<dbReference type="GO" id="GO:0005524">
    <property type="term" value="F:ATP binding"/>
    <property type="evidence" value="ECO:0007669"/>
    <property type="project" value="UniProtKB-UniRule"/>
</dbReference>
<proteinExistence type="inferred from homology"/>
<reference evidence="2" key="1">
    <citation type="journal article" date="2011" name="Environ. Microbiol.">
        <title>Time-series analyses of Monterey Bay coastal microbial picoplankton using a 'genome proxy' microarray.</title>
        <authorList>
            <person name="Rich V.I."/>
            <person name="Pham V.D."/>
            <person name="Eppley J."/>
            <person name="Shi Y."/>
            <person name="DeLong E.F."/>
        </authorList>
    </citation>
    <scope>NUCLEOTIDE SEQUENCE</scope>
</reference>
<dbReference type="AlphaFoldDB" id="E0XV51"/>
<dbReference type="InterPro" id="IPR005338">
    <property type="entry name" value="Anhydro_N_Ac-Mur_kinase"/>
</dbReference>
<keyword evidence="1" id="KW-0067">ATP-binding</keyword>
<dbReference type="GO" id="GO:0097175">
    <property type="term" value="P:1,6-anhydro-N-acetyl-beta-muramic acid catabolic process"/>
    <property type="evidence" value="ECO:0007669"/>
    <property type="project" value="UniProtKB-UniRule"/>
</dbReference>
<dbReference type="InterPro" id="IPR043129">
    <property type="entry name" value="ATPase_NBD"/>
</dbReference>
<gene>
    <name evidence="1" type="primary">anmK</name>
</gene>
<dbReference type="GO" id="GO:0006040">
    <property type="term" value="P:amino sugar metabolic process"/>
    <property type="evidence" value="ECO:0007669"/>
    <property type="project" value="InterPro"/>
</dbReference>
<dbReference type="UniPathway" id="UPA00544"/>
<keyword evidence="1" id="KW-0119">Carbohydrate metabolism</keyword>
<dbReference type="EMBL" id="GU474885">
    <property type="protein sequence ID" value="ADI18292.1"/>
    <property type="molecule type" value="Genomic_DNA"/>
</dbReference>
<dbReference type="Gene3D" id="3.30.420.40">
    <property type="match status" value="2"/>
</dbReference>
<keyword evidence="2" id="KW-0482">Metalloprotease</keyword>
<dbReference type="GO" id="GO:0016301">
    <property type="term" value="F:kinase activity"/>
    <property type="evidence" value="ECO:0007669"/>
    <property type="project" value="UniProtKB-KW"/>
</dbReference>
<comment type="similarity">
    <text evidence="1">Belongs to the anhydro-N-acetylmuramic acid kinase family.</text>
</comment>
<dbReference type="GO" id="GO:0006508">
    <property type="term" value="P:proteolysis"/>
    <property type="evidence" value="ECO:0007669"/>
    <property type="project" value="UniProtKB-KW"/>
</dbReference>
<keyword evidence="1" id="KW-0547">Nucleotide-binding</keyword>
<comment type="catalytic activity">
    <reaction evidence="1">
        <text>1,6-anhydro-N-acetyl-beta-muramate + ATP + H2O = N-acetyl-D-muramate 6-phosphate + ADP + H(+)</text>
        <dbReference type="Rhea" id="RHEA:24952"/>
        <dbReference type="ChEBI" id="CHEBI:15377"/>
        <dbReference type="ChEBI" id="CHEBI:15378"/>
        <dbReference type="ChEBI" id="CHEBI:30616"/>
        <dbReference type="ChEBI" id="CHEBI:58690"/>
        <dbReference type="ChEBI" id="CHEBI:58722"/>
        <dbReference type="ChEBI" id="CHEBI:456216"/>
        <dbReference type="EC" id="2.7.1.170"/>
    </reaction>
</comment>
<dbReference type="UniPathway" id="UPA00343"/>
<sequence length="372" mass="39455">MSLYIGLMSGTSMDGVDAALVEFSDQKISVIRSSTTPYPDRLRAQLREAIAPGARLSLHEIGTFDVSIGRAFAKAAEAILEQTETQATQVVAIGSHGQTLRHSAESDPPYSIQVGDPATIAYRTSITTVADFRSIDIASGGQGAPLVPAFHDAWFRVAGKDIVIVNIGGIANITVLPAKPSDSIAGFDTGPGNCLLDDWISHIRQLSCDQDGLWAASGNVCAGLLGRLMEDKHILRTPPKSTGREYFNLTFLGGILKQTGNLNLKPEDVQATLLEYTVTSIAHGIRQTGISAKKVYVCGGGAQNGVLMNRLRASLPGSSVASTAERNIEPSAVEAVAFAWLARQRLNLTPVPVTTGRHTLSRILGTVSVPTI</sequence>
<accession>E0XV51</accession>
<keyword evidence="2" id="KW-0645">Protease</keyword>
<dbReference type="Pfam" id="PF03702">
    <property type="entry name" value="AnmK"/>
    <property type="match status" value="1"/>
</dbReference>
<dbReference type="PANTHER" id="PTHR30605:SF0">
    <property type="entry name" value="ANHYDRO-N-ACETYLMURAMIC ACID KINASE"/>
    <property type="match status" value="1"/>
</dbReference>
<dbReference type="SUPFAM" id="SSF53067">
    <property type="entry name" value="Actin-like ATPase domain"/>
    <property type="match status" value="1"/>
</dbReference>
<dbReference type="GO" id="GO:0009254">
    <property type="term" value="P:peptidoglycan turnover"/>
    <property type="evidence" value="ECO:0007669"/>
    <property type="project" value="UniProtKB-UniRule"/>
</dbReference>
<dbReference type="EC" id="2.7.1.170" evidence="1"/>
<protein>
    <recommendedName>
        <fullName evidence="1">Anhydro-N-acetylmuramic acid kinase</fullName>
        <ecNumber evidence="1">2.7.1.170</ecNumber>
    </recommendedName>
    <alternativeName>
        <fullName evidence="1">AnhMurNAc kinase</fullName>
    </alternativeName>
</protein>
<evidence type="ECO:0000256" key="1">
    <source>
        <dbReference type="HAMAP-Rule" id="MF_01270"/>
    </source>
</evidence>
<keyword evidence="1" id="KW-0418">Kinase</keyword>
<feature type="binding site" evidence="1">
    <location>
        <begin position="10"/>
        <end position="17"/>
    </location>
    <ligand>
        <name>ATP</name>
        <dbReference type="ChEBI" id="CHEBI:30616"/>
    </ligand>
</feature>
<dbReference type="NCBIfam" id="NF007139">
    <property type="entry name" value="PRK09585.1-3"/>
    <property type="match status" value="1"/>
</dbReference>
<dbReference type="GO" id="GO:0016773">
    <property type="term" value="F:phosphotransferase activity, alcohol group as acceptor"/>
    <property type="evidence" value="ECO:0007669"/>
    <property type="project" value="UniProtKB-UniRule"/>
</dbReference>
<organism evidence="2">
    <name type="scientific">uncultured Chromatiales bacterium HF0200_41F04</name>
    <dbReference type="NCBI Taxonomy" id="710740"/>
    <lineage>
        <taxon>Bacteria</taxon>
        <taxon>Pseudomonadati</taxon>
        <taxon>Pseudomonadota</taxon>
        <taxon>Gammaproteobacteria</taxon>
        <taxon>Chromatiales</taxon>
        <taxon>environmental samples</taxon>
    </lineage>
</organism>
<dbReference type="PANTHER" id="PTHR30605">
    <property type="entry name" value="ANHYDRO-N-ACETYLMURAMIC ACID KINASE"/>
    <property type="match status" value="1"/>
</dbReference>
<comment type="pathway">
    <text evidence="1">Amino-sugar metabolism; 1,6-anhydro-N-acetylmuramate degradation.</text>
</comment>
<comment type="pathway">
    <text evidence="1">Cell wall biogenesis; peptidoglycan recycling.</text>
</comment>
<comment type="function">
    <text evidence="1">Catalyzes the specific phosphorylation of 1,6-anhydro-N-acetylmuramic acid (anhMurNAc) with the simultaneous cleavage of the 1,6-anhydro ring, generating MurNAc-6-P. Is required for the utilization of anhMurNAc either imported from the medium or derived from its own cell wall murein, and thus plays a role in cell wall recycling.</text>
</comment>
<dbReference type="CDD" id="cd24050">
    <property type="entry name" value="ASKHA_NBD_ANMK"/>
    <property type="match status" value="1"/>
</dbReference>
<name>E0XV51_9GAMM</name>
<dbReference type="HAMAP" id="MF_01270">
    <property type="entry name" value="AnhMurNAc_kinase"/>
    <property type="match status" value="1"/>
</dbReference>
<keyword evidence="2" id="KW-0378">Hydrolase</keyword>
<keyword evidence="1" id="KW-0808">Transferase</keyword>
<dbReference type="GO" id="GO:0008237">
    <property type="term" value="F:metallopeptidase activity"/>
    <property type="evidence" value="ECO:0007669"/>
    <property type="project" value="UniProtKB-KW"/>
</dbReference>
<evidence type="ECO:0000313" key="2">
    <source>
        <dbReference type="EMBL" id="ADI18292.1"/>
    </source>
</evidence>